<keyword evidence="2" id="KW-1185">Reference proteome</keyword>
<dbReference type="Pfam" id="PF22252">
    <property type="entry name" value="PNGase_F-II_N"/>
    <property type="match status" value="1"/>
</dbReference>
<name>A0ABS3YYQ5_9BACT</name>
<protein>
    <submittedName>
        <fullName evidence="1">GLPGLI family protein</fullName>
    </submittedName>
</protein>
<evidence type="ECO:0000313" key="2">
    <source>
        <dbReference type="Proteomes" id="UP000677244"/>
    </source>
</evidence>
<proteinExistence type="predicted"/>
<dbReference type="NCBIfam" id="TIGR01200">
    <property type="entry name" value="GLPGLI"/>
    <property type="match status" value="1"/>
</dbReference>
<dbReference type="Proteomes" id="UP000677244">
    <property type="component" value="Unassembled WGS sequence"/>
</dbReference>
<organism evidence="1 2">
    <name type="scientific">Niastella soli</name>
    <dbReference type="NCBI Taxonomy" id="2821487"/>
    <lineage>
        <taxon>Bacteria</taxon>
        <taxon>Pseudomonadati</taxon>
        <taxon>Bacteroidota</taxon>
        <taxon>Chitinophagia</taxon>
        <taxon>Chitinophagales</taxon>
        <taxon>Chitinophagaceae</taxon>
        <taxon>Niastella</taxon>
    </lineage>
</organism>
<dbReference type="RefSeq" id="WP_209141117.1">
    <property type="nucleotide sequence ID" value="NZ_JAGHKO010000005.1"/>
</dbReference>
<comment type="caution">
    <text evidence="1">The sequence shown here is derived from an EMBL/GenBank/DDBJ whole genome shotgun (WGS) entry which is preliminary data.</text>
</comment>
<sequence>MLKISSITILLCCVLKVQAQQTKQIGKATYEVASGSNHPIIDCWFSTQEYTYQYRKIRDARQLPQFKNKTYSSIEDSLKDVRIIEKFNEGLKSMPEQFWYGQLGDNVVVYSSFDNENKQYCIRDTIKWVTWELSSDTTTILGQTCQKAIGKLNGIAYTAWFSTAIPVSTAPLQFRGLPGLLMKVTNEMNKVTVSLIDLEWPANNQKIVMAPCTAFPFISKQELQAIREKQNADAYKLAESIKKNGTKSGNQ</sequence>
<reference evidence="1 2" key="1">
    <citation type="submission" date="2021-03" db="EMBL/GenBank/DDBJ databases">
        <title>Assistant Professor.</title>
        <authorList>
            <person name="Huq M.A."/>
        </authorList>
    </citation>
    <scope>NUCLEOTIDE SEQUENCE [LARGE SCALE GENOMIC DNA]</scope>
    <source>
        <strain evidence="1 2">MAH-29</strain>
    </source>
</reference>
<gene>
    <name evidence="1" type="ORF">J7I42_22415</name>
</gene>
<dbReference type="InterPro" id="IPR005901">
    <property type="entry name" value="GLPGLI"/>
</dbReference>
<evidence type="ECO:0000313" key="1">
    <source>
        <dbReference type="EMBL" id="MBO9203062.1"/>
    </source>
</evidence>
<dbReference type="EMBL" id="JAGHKO010000005">
    <property type="protein sequence ID" value="MBO9203062.1"/>
    <property type="molecule type" value="Genomic_DNA"/>
</dbReference>
<accession>A0ABS3YYQ5</accession>